<accession>A0AA39RAA1</accession>
<gene>
    <name evidence="2" type="ORF">JMJ35_001137</name>
</gene>
<evidence type="ECO:0000313" key="2">
    <source>
        <dbReference type="EMBL" id="KAK0516534.1"/>
    </source>
</evidence>
<reference evidence="2" key="1">
    <citation type="submission" date="2023-03" db="EMBL/GenBank/DDBJ databases">
        <title>Complete genome of Cladonia borealis.</title>
        <authorList>
            <person name="Park H."/>
        </authorList>
    </citation>
    <scope>NUCLEOTIDE SEQUENCE</scope>
    <source>
        <strain evidence="2">ANT050790</strain>
    </source>
</reference>
<comment type="caution">
    <text evidence="2">The sequence shown here is derived from an EMBL/GenBank/DDBJ whole genome shotgun (WGS) entry which is preliminary data.</text>
</comment>
<dbReference type="EMBL" id="JAFEKC020000002">
    <property type="protein sequence ID" value="KAK0516534.1"/>
    <property type="molecule type" value="Genomic_DNA"/>
</dbReference>
<feature type="compositionally biased region" description="Basic and acidic residues" evidence="1">
    <location>
        <begin position="186"/>
        <end position="200"/>
    </location>
</feature>
<feature type="region of interest" description="Disordered" evidence="1">
    <location>
        <begin position="138"/>
        <end position="200"/>
    </location>
</feature>
<keyword evidence="3" id="KW-1185">Reference proteome</keyword>
<organism evidence="2 3">
    <name type="scientific">Cladonia borealis</name>
    <dbReference type="NCBI Taxonomy" id="184061"/>
    <lineage>
        <taxon>Eukaryota</taxon>
        <taxon>Fungi</taxon>
        <taxon>Dikarya</taxon>
        <taxon>Ascomycota</taxon>
        <taxon>Pezizomycotina</taxon>
        <taxon>Lecanoromycetes</taxon>
        <taxon>OSLEUM clade</taxon>
        <taxon>Lecanoromycetidae</taxon>
        <taxon>Lecanorales</taxon>
        <taxon>Lecanorineae</taxon>
        <taxon>Cladoniaceae</taxon>
        <taxon>Cladonia</taxon>
    </lineage>
</organism>
<evidence type="ECO:0000256" key="1">
    <source>
        <dbReference type="SAM" id="MobiDB-lite"/>
    </source>
</evidence>
<dbReference type="Proteomes" id="UP001166286">
    <property type="component" value="Unassembled WGS sequence"/>
</dbReference>
<sequence length="200" mass="21991">MTTAYPPHRLHSSTQVSPSRALFLLSTYLEATATDPSLHPNALLTDNGPITPSSGSSTGLVLHTLKRVEAGLRGEHLAADLTFEKFDGDGLPELILGNAENSVATVDGSQMEQHTGAVEGEWQDKEEFEREQELVEGDIGDRDNAVEGGFREEGGKVPMVKAISTKSLKEKEERRKAKKERQKQRASLEARRKRERDAEG</sequence>
<evidence type="ECO:0000313" key="3">
    <source>
        <dbReference type="Proteomes" id="UP001166286"/>
    </source>
</evidence>
<name>A0AA39RAA1_9LECA</name>
<protein>
    <submittedName>
        <fullName evidence="2">Uncharacterized protein</fullName>
    </submittedName>
</protein>
<feature type="compositionally biased region" description="Basic and acidic residues" evidence="1">
    <location>
        <begin position="138"/>
        <end position="155"/>
    </location>
</feature>
<proteinExistence type="predicted"/>
<dbReference type="AlphaFoldDB" id="A0AA39RAA1"/>